<evidence type="ECO:0000313" key="2">
    <source>
        <dbReference type="Proteomes" id="UP000373301"/>
    </source>
</evidence>
<name>A0A9X9QNG4_STRDY</name>
<dbReference type="Proteomes" id="UP000373301">
    <property type="component" value="Unassembled WGS sequence"/>
</dbReference>
<proteinExistence type="predicted"/>
<dbReference type="EMBL" id="CABEIM010000002">
    <property type="protein sequence ID" value="VTS76249.1"/>
    <property type="molecule type" value="Genomic_DNA"/>
</dbReference>
<sequence>MTVKLSSDRLVLLTVYWRFENHGRYPVIGRLVYSMSIEYFKDIYTLLFSIQNNQKPIEINNLDRLFQELNLKN</sequence>
<dbReference type="AlphaFoldDB" id="A0A9X9QNG4"/>
<organism evidence="1 2">
    <name type="scientific">Streptococcus dysgalactiae</name>
    <dbReference type="NCBI Taxonomy" id="1334"/>
    <lineage>
        <taxon>Bacteria</taxon>
        <taxon>Bacillati</taxon>
        <taxon>Bacillota</taxon>
        <taxon>Bacilli</taxon>
        <taxon>Lactobacillales</taxon>
        <taxon>Streptococcaceae</taxon>
        <taxon>Streptococcus</taxon>
    </lineage>
</organism>
<reference evidence="1 2" key="1">
    <citation type="submission" date="2019-05" db="EMBL/GenBank/DDBJ databases">
        <authorList>
            <consortium name="Pathogen Informatics"/>
        </authorList>
    </citation>
    <scope>NUCLEOTIDE SEQUENCE [LARGE SCALE GENOMIC DNA]</scope>
    <source>
        <strain evidence="1 2">NCTC7982</strain>
    </source>
</reference>
<accession>A0A9X9QNG4</accession>
<gene>
    <name evidence="1" type="ORF">NCTC7982_00198</name>
</gene>
<evidence type="ECO:0000313" key="1">
    <source>
        <dbReference type="EMBL" id="VTS76249.1"/>
    </source>
</evidence>
<protein>
    <submittedName>
        <fullName evidence="1">Uncharacterized protein</fullName>
    </submittedName>
</protein>
<comment type="caution">
    <text evidence="1">The sequence shown here is derived from an EMBL/GenBank/DDBJ whole genome shotgun (WGS) entry which is preliminary data.</text>
</comment>